<dbReference type="RefSeq" id="WP_231365941.1">
    <property type="nucleotide sequence ID" value="NZ_JADOTZ010000001.1"/>
</dbReference>
<accession>A0A931D9U0</accession>
<sequence>MNSRDQAIDRSAPLPAPLLAPVLEHEHGWRVESSHRTSAGLVVYVVCGECAARRVDLQEAPCVPPSALSRELC</sequence>
<dbReference type="AlphaFoldDB" id="A0A931D9U0"/>
<evidence type="ECO:0000313" key="2">
    <source>
        <dbReference type="Proteomes" id="UP000625033"/>
    </source>
</evidence>
<evidence type="ECO:0000313" key="1">
    <source>
        <dbReference type="EMBL" id="MBG6084658.1"/>
    </source>
</evidence>
<keyword evidence="2" id="KW-1185">Reference proteome</keyword>
<comment type="caution">
    <text evidence="1">The sequence shown here is derived from an EMBL/GenBank/DDBJ whole genome shotgun (WGS) entry which is preliminary data.</text>
</comment>
<protein>
    <submittedName>
        <fullName evidence="1">Uncharacterized protein</fullName>
    </submittedName>
</protein>
<dbReference type="Proteomes" id="UP000625033">
    <property type="component" value="Unassembled WGS sequence"/>
</dbReference>
<organism evidence="1 2">
    <name type="scientific">Zhihengliuella flava</name>
    <dbReference type="NCBI Taxonomy" id="1285193"/>
    <lineage>
        <taxon>Bacteria</taxon>
        <taxon>Bacillati</taxon>
        <taxon>Actinomycetota</taxon>
        <taxon>Actinomycetes</taxon>
        <taxon>Micrococcales</taxon>
        <taxon>Micrococcaceae</taxon>
        <taxon>Zhihengliuella</taxon>
    </lineage>
</organism>
<gene>
    <name evidence="1" type="ORF">IW252_001425</name>
</gene>
<reference evidence="1" key="1">
    <citation type="submission" date="2020-11" db="EMBL/GenBank/DDBJ databases">
        <title>Sequencing the genomes of 1000 actinobacteria strains.</title>
        <authorList>
            <person name="Klenk H.-P."/>
        </authorList>
    </citation>
    <scope>NUCLEOTIDE SEQUENCE</scope>
    <source>
        <strain evidence="1">DSM 26152</strain>
    </source>
</reference>
<name>A0A931D9U0_9MICC</name>
<dbReference type="EMBL" id="JADOTZ010000001">
    <property type="protein sequence ID" value="MBG6084658.1"/>
    <property type="molecule type" value="Genomic_DNA"/>
</dbReference>
<proteinExistence type="predicted"/>